<keyword evidence="2" id="KW-0813">Transport</keyword>
<evidence type="ECO:0000256" key="2">
    <source>
        <dbReference type="ARBA" id="ARBA00022448"/>
    </source>
</evidence>
<dbReference type="Proteomes" id="UP000199433">
    <property type="component" value="Unassembled WGS sequence"/>
</dbReference>
<evidence type="ECO:0000313" key="12">
    <source>
        <dbReference type="Proteomes" id="UP000199433"/>
    </source>
</evidence>
<comment type="subcellular location">
    <subcellularLocation>
        <location evidence="1">Cell membrane</location>
        <topology evidence="1">Peripheral membrane protein</topology>
    </subcellularLocation>
</comment>
<evidence type="ECO:0000256" key="1">
    <source>
        <dbReference type="ARBA" id="ARBA00004202"/>
    </source>
</evidence>
<dbReference type="CDD" id="cd03214">
    <property type="entry name" value="ABC_Iron-Siderophores_B12_Hemin"/>
    <property type="match status" value="1"/>
</dbReference>
<keyword evidence="5" id="KW-0547">Nucleotide-binding</keyword>
<dbReference type="GO" id="GO:0016887">
    <property type="term" value="F:ATP hydrolysis activity"/>
    <property type="evidence" value="ECO:0007669"/>
    <property type="project" value="InterPro"/>
</dbReference>
<dbReference type="RefSeq" id="WP_091265935.1">
    <property type="nucleotide sequence ID" value="NZ_FNFK01000011.1"/>
</dbReference>
<evidence type="ECO:0000256" key="4">
    <source>
        <dbReference type="ARBA" id="ARBA00022496"/>
    </source>
</evidence>
<evidence type="ECO:0000256" key="3">
    <source>
        <dbReference type="ARBA" id="ARBA00022475"/>
    </source>
</evidence>
<keyword evidence="7" id="KW-0408">Iron</keyword>
<name>A0A1G8YXS2_9LACT</name>
<dbReference type="PROSITE" id="PS00211">
    <property type="entry name" value="ABC_TRANSPORTER_1"/>
    <property type="match status" value="1"/>
</dbReference>
<dbReference type="GO" id="GO:0006826">
    <property type="term" value="P:iron ion transport"/>
    <property type="evidence" value="ECO:0007669"/>
    <property type="project" value="UniProtKB-KW"/>
</dbReference>
<keyword evidence="4" id="KW-0410">Iron transport</keyword>
<accession>A0A1G8YXS2</accession>
<evidence type="ECO:0000256" key="6">
    <source>
        <dbReference type="ARBA" id="ARBA00022840"/>
    </source>
</evidence>
<dbReference type="GO" id="GO:0005524">
    <property type="term" value="F:ATP binding"/>
    <property type="evidence" value="ECO:0007669"/>
    <property type="project" value="UniProtKB-KW"/>
</dbReference>
<keyword evidence="8" id="KW-0406">Ion transport</keyword>
<dbReference type="SUPFAM" id="SSF52540">
    <property type="entry name" value="P-loop containing nucleoside triphosphate hydrolases"/>
    <property type="match status" value="1"/>
</dbReference>
<dbReference type="InterPro" id="IPR027417">
    <property type="entry name" value="P-loop_NTPase"/>
</dbReference>
<reference evidence="12" key="1">
    <citation type="submission" date="2016-10" db="EMBL/GenBank/DDBJ databases">
        <authorList>
            <person name="Varghese N."/>
            <person name="Submissions S."/>
        </authorList>
    </citation>
    <scope>NUCLEOTIDE SEQUENCE [LARGE SCALE GENOMIC DNA]</scope>
    <source>
        <strain evidence="12">DSM 19181</strain>
    </source>
</reference>
<dbReference type="STRING" id="426701.SAMN04488098_101144"/>
<evidence type="ECO:0000313" key="11">
    <source>
        <dbReference type="EMBL" id="SDK07204.1"/>
    </source>
</evidence>
<keyword evidence="9" id="KW-0472">Membrane</keyword>
<keyword evidence="6 11" id="KW-0067">ATP-binding</keyword>
<gene>
    <name evidence="11" type="ORF">SAMN04488098_101144</name>
</gene>
<proteinExistence type="predicted"/>
<dbReference type="PROSITE" id="PS50893">
    <property type="entry name" value="ABC_TRANSPORTER_2"/>
    <property type="match status" value="1"/>
</dbReference>
<dbReference type="EMBL" id="FNFK01000011">
    <property type="protein sequence ID" value="SDK07204.1"/>
    <property type="molecule type" value="Genomic_DNA"/>
</dbReference>
<dbReference type="InterPro" id="IPR003439">
    <property type="entry name" value="ABC_transporter-like_ATP-bd"/>
</dbReference>
<sequence length="260" mass="28890">MSRISTDDLSIGYGRQLIVDGLELTIPDSKITCIIGPNGCGKSTILKTIARLLKPSSGSVLLDGKAIHQQSTKSIAKKIAILAQSPHTPEEMTVKDLVSYGRSPYQKGFGQLSGKDWEMIHWALKETNLLEYADRYVHALSGGQRQRVWIAMALAQDTDILLLDEPTTYLDLAHQLDVLQVLEKLNRDQNKTIVMVLHDLNHASRFSDYLISLRDGKIIKAGKPSEVMTNGVLRDVFDIDAQIVQDPSTKKPACLTYHLI</sequence>
<dbReference type="Pfam" id="PF00005">
    <property type="entry name" value="ABC_tran"/>
    <property type="match status" value="1"/>
</dbReference>
<evidence type="ECO:0000256" key="5">
    <source>
        <dbReference type="ARBA" id="ARBA00022741"/>
    </source>
</evidence>
<dbReference type="Gene3D" id="3.40.50.300">
    <property type="entry name" value="P-loop containing nucleotide triphosphate hydrolases"/>
    <property type="match status" value="1"/>
</dbReference>
<organism evidence="11 12">
    <name type="scientific">Alkalibacterium thalassium</name>
    <dbReference type="NCBI Taxonomy" id="426701"/>
    <lineage>
        <taxon>Bacteria</taxon>
        <taxon>Bacillati</taxon>
        <taxon>Bacillota</taxon>
        <taxon>Bacilli</taxon>
        <taxon>Lactobacillales</taxon>
        <taxon>Carnobacteriaceae</taxon>
        <taxon>Alkalibacterium</taxon>
    </lineage>
</organism>
<dbReference type="InterPro" id="IPR051535">
    <property type="entry name" value="Siderophore_ABC-ATPase"/>
</dbReference>
<evidence type="ECO:0000259" key="10">
    <source>
        <dbReference type="PROSITE" id="PS50893"/>
    </source>
</evidence>
<dbReference type="InterPro" id="IPR017871">
    <property type="entry name" value="ABC_transporter-like_CS"/>
</dbReference>
<evidence type="ECO:0000256" key="7">
    <source>
        <dbReference type="ARBA" id="ARBA00023004"/>
    </source>
</evidence>
<dbReference type="SMART" id="SM00382">
    <property type="entry name" value="AAA"/>
    <property type="match status" value="1"/>
</dbReference>
<evidence type="ECO:0000256" key="9">
    <source>
        <dbReference type="ARBA" id="ARBA00023136"/>
    </source>
</evidence>
<dbReference type="InterPro" id="IPR003593">
    <property type="entry name" value="AAA+_ATPase"/>
</dbReference>
<dbReference type="FunFam" id="3.40.50.300:FF:000134">
    <property type="entry name" value="Iron-enterobactin ABC transporter ATP-binding protein"/>
    <property type="match status" value="1"/>
</dbReference>
<dbReference type="OrthoDB" id="9787851at2"/>
<dbReference type="GO" id="GO:0005886">
    <property type="term" value="C:plasma membrane"/>
    <property type="evidence" value="ECO:0007669"/>
    <property type="project" value="UniProtKB-SubCell"/>
</dbReference>
<evidence type="ECO:0000256" key="8">
    <source>
        <dbReference type="ARBA" id="ARBA00023065"/>
    </source>
</evidence>
<keyword evidence="12" id="KW-1185">Reference proteome</keyword>
<feature type="domain" description="ABC transporter" evidence="10">
    <location>
        <begin position="4"/>
        <end position="240"/>
    </location>
</feature>
<dbReference type="PANTHER" id="PTHR42771">
    <property type="entry name" value="IRON(3+)-HYDROXAMATE IMPORT ATP-BINDING PROTEIN FHUC"/>
    <property type="match status" value="1"/>
</dbReference>
<keyword evidence="3" id="KW-1003">Cell membrane</keyword>
<protein>
    <submittedName>
        <fullName evidence="11">Iron complex transport system ATP-binding protein</fullName>
    </submittedName>
</protein>
<dbReference type="AlphaFoldDB" id="A0A1G8YXS2"/>
<dbReference type="PANTHER" id="PTHR42771:SF4">
    <property type="entry name" value="IRON(3+)-HYDROXAMATE IMPORT ATP-BINDING PROTEIN FHUC"/>
    <property type="match status" value="1"/>
</dbReference>